<feature type="transmembrane region" description="Helical" evidence="1">
    <location>
        <begin position="284"/>
        <end position="303"/>
    </location>
</feature>
<reference evidence="2" key="1">
    <citation type="submission" date="2020-06" db="EMBL/GenBank/DDBJ databases">
        <authorList>
            <person name="Li T."/>
            <person name="Hu X."/>
            <person name="Zhang T."/>
            <person name="Song X."/>
            <person name="Zhang H."/>
            <person name="Dai N."/>
            <person name="Sheng W."/>
            <person name="Hou X."/>
            <person name="Wei L."/>
        </authorList>
    </citation>
    <scope>NUCLEOTIDE SEQUENCE</scope>
    <source>
        <strain evidence="2">K16</strain>
        <tissue evidence="2">Leaf</tissue>
    </source>
</reference>
<dbReference type="GO" id="GO:0016020">
    <property type="term" value="C:membrane"/>
    <property type="evidence" value="ECO:0007669"/>
    <property type="project" value="TreeGrafter"/>
</dbReference>
<dbReference type="Proteomes" id="UP001289374">
    <property type="component" value="Unassembled WGS sequence"/>
</dbReference>
<feature type="transmembrane region" description="Helical" evidence="1">
    <location>
        <begin position="66"/>
        <end position="94"/>
    </location>
</feature>
<sequence length="323" mass="37389">MKNKETALGLEYWLQWQVLVSALILLLTTVVSVLLLRKRGSEERGSLKPADLWTPCWRNLHPRWLLFYRAFAFIAMAYLLYQTVAAFGFFVFFFYTQHERRGVEKLGDFCIGHGLLCMQLATIVSIRGCRIYARKPLAQTGERDIFIKKDSEDINSGKPSVSKRKKAKDLSKLELPSHPFLLNKLMTSAGAAMLTDLVFWCLLLPFMTGKDFQLTLLIGCMHSVNAVFLILESALNRLPFTWFGLVYFVLWSCAYVFFQWVLHACCFTWWPYPFFDLSTPWAPLWYLALGLVHIPCYGLYVLLKKAKNAAFSRIFPRKFVRSN</sequence>
<keyword evidence="1" id="KW-0812">Transmembrane</keyword>
<dbReference type="PANTHER" id="PTHR12242">
    <property type="entry name" value="OS02G0130600 PROTEIN-RELATED"/>
    <property type="match status" value="1"/>
</dbReference>
<accession>A0AAE2C2Q1</accession>
<dbReference type="EMBL" id="JACGWL010000002">
    <property type="protein sequence ID" value="KAK4406892.1"/>
    <property type="molecule type" value="Genomic_DNA"/>
</dbReference>
<feature type="transmembrane region" description="Helical" evidence="1">
    <location>
        <begin position="243"/>
        <end position="272"/>
    </location>
</feature>
<reference evidence="2" key="2">
    <citation type="journal article" date="2024" name="Plant">
        <title>Genomic evolution and insights into agronomic trait innovations of Sesamum species.</title>
        <authorList>
            <person name="Miao H."/>
            <person name="Wang L."/>
            <person name="Qu L."/>
            <person name="Liu H."/>
            <person name="Sun Y."/>
            <person name="Le M."/>
            <person name="Wang Q."/>
            <person name="Wei S."/>
            <person name="Zheng Y."/>
            <person name="Lin W."/>
            <person name="Duan Y."/>
            <person name="Cao H."/>
            <person name="Xiong S."/>
            <person name="Wang X."/>
            <person name="Wei L."/>
            <person name="Li C."/>
            <person name="Ma Q."/>
            <person name="Ju M."/>
            <person name="Zhao R."/>
            <person name="Li G."/>
            <person name="Mu C."/>
            <person name="Tian Q."/>
            <person name="Mei H."/>
            <person name="Zhang T."/>
            <person name="Gao T."/>
            <person name="Zhang H."/>
        </authorList>
    </citation>
    <scope>NUCLEOTIDE SEQUENCE</scope>
    <source>
        <strain evidence="2">K16</strain>
    </source>
</reference>
<keyword evidence="1" id="KW-0472">Membrane</keyword>
<feature type="transmembrane region" description="Helical" evidence="1">
    <location>
        <begin position="212"/>
        <end position="231"/>
    </location>
</feature>
<dbReference type="AlphaFoldDB" id="A0AAE2C2Q1"/>
<feature type="transmembrane region" description="Helical" evidence="1">
    <location>
        <begin position="106"/>
        <end position="126"/>
    </location>
</feature>
<gene>
    <name evidence="2" type="ORF">Sango_0270200</name>
</gene>
<keyword evidence="3" id="KW-1185">Reference proteome</keyword>
<name>A0AAE2C2Q1_9LAMI</name>
<feature type="transmembrane region" description="Helical" evidence="1">
    <location>
        <begin position="12"/>
        <end position="36"/>
    </location>
</feature>
<evidence type="ECO:0000313" key="2">
    <source>
        <dbReference type="EMBL" id="KAK4406892.1"/>
    </source>
</evidence>
<keyword evidence="1" id="KW-1133">Transmembrane helix</keyword>
<organism evidence="2 3">
    <name type="scientific">Sesamum angolense</name>
    <dbReference type="NCBI Taxonomy" id="2727404"/>
    <lineage>
        <taxon>Eukaryota</taxon>
        <taxon>Viridiplantae</taxon>
        <taxon>Streptophyta</taxon>
        <taxon>Embryophyta</taxon>
        <taxon>Tracheophyta</taxon>
        <taxon>Spermatophyta</taxon>
        <taxon>Magnoliopsida</taxon>
        <taxon>eudicotyledons</taxon>
        <taxon>Gunneridae</taxon>
        <taxon>Pentapetalae</taxon>
        <taxon>asterids</taxon>
        <taxon>lamiids</taxon>
        <taxon>Lamiales</taxon>
        <taxon>Pedaliaceae</taxon>
        <taxon>Sesamum</taxon>
    </lineage>
</organism>
<evidence type="ECO:0000313" key="3">
    <source>
        <dbReference type="Proteomes" id="UP001289374"/>
    </source>
</evidence>
<evidence type="ECO:0000256" key="1">
    <source>
        <dbReference type="SAM" id="Phobius"/>
    </source>
</evidence>
<proteinExistence type="predicted"/>
<feature type="transmembrane region" description="Helical" evidence="1">
    <location>
        <begin position="185"/>
        <end position="206"/>
    </location>
</feature>
<comment type="caution">
    <text evidence="2">The sequence shown here is derived from an EMBL/GenBank/DDBJ whole genome shotgun (WGS) entry which is preliminary data.</text>
</comment>
<protein>
    <submittedName>
        <fullName evidence="2">Uncharacterized protein</fullName>
    </submittedName>
</protein>
<dbReference type="PANTHER" id="PTHR12242:SF38">
    <property type="entry name" value="TRANSMEMBRANE PROTEIN"/>
    <property type="match status" value="1"/>
</dbReference>